<protein>
    <recommendedName>
        <fullName evidence="4">Zinc-ribbon domain-containing protein</fullName>
    </recommendedName>
</protein>
<accession>A0A455SUH2</accession>
<evidence type="ECO:0000256" key="1">
    <source>
        <dbReference type="SAM" id="MobiDB-lite"/>
    </source>
</evidence>
<dbReference type="AlphaFoldDB" id="A0A455SUH2"/>
<reference evidence="3" key="1">
    <citation type="submission" date="2018-12" db="EMBL/GenBank/DDBJ databases">
        <title>Novel natural products biosynthetic potential of the class Ktedonobacteria.</title>
        <authorList>
            <person name="Zheng Y."/>
            <person name="Saitou A."/>
            <person name="Wang C.M."/>
            <person name="Toyoda A."/>
            <person name="Minakuchi Y."/>
            <person name="Sekiguchi Y."/>
            <person name="Ueda K."/>
            <person name="Takano H."/>
            <person name="Sakai Y."/>
            <person name="Yokota A."/>
            <person name="Yabe S."/>
        </authorList>
    </citation>
    <scope>NUCLEOTIDE SEQUENCE</scope>
    <source>
        <strain evidence="3">A3-2</strain>
    </source>
</reference>
<gene>
    <name evidence="3" type="ORF">KTA_02720</name>
</gene>
<feature type="transmembrane region" description="Helical" evidence="2">
    <location>
        <begin position="171"/>
        <end position="190"/>
    </location>
</feature>
<feature type="compositionally biased region" description="Polar residues" evidence="1">
    <location>
        <begin position="51"/>
        <end position="60"/>
    </location>
</feature>
<evidence type="ECO:0000256" key="2">
    <source>
        <dbReference type="SAM" id="Phobius"/>
    </source>
</evidence>
<keyword evidence="2" id="KW-0472">Membrane</keyword>
<feature type="compositionally biased region" description="Basic and acidic residues" evidence="1">
    <location>
        <begin position="30"/>
        <end position="41"/>
    </location>
</feature>
<organism evidence="3">
    <name type="scientific">Thermogemmatispora argillosa</name>
    <dbReference type="NCBI Taxonomy" id="2045280"/>
    <lineage>
        <taxon>Bacteria</taxon>
        <taxon>Bacillati</taxon>
        <taxon>Chloroflexota</taxon>
        <taxon>Ktedonobacteria</taxon>
        <taxon>Thermogemmatisporales</taxon>
        <taxon>Thermogemmatisporaceae</taxon>
        <taxon>Thermogemmatispora</taxon>
    </lineage>
</organism>
<keyword evidence="2" id="KW-0812">Transmembrane</keyword>
<feature type="region of interest" description="Disordered" evidence="1">
    <location>
        <begin position="27"/>
        <end position="81"/>
    </location>
</feature>
<feature type="transmembrane region" description="Helical" evidence="2">
    <location>
        <begin position="104"/>
        <end position="126"/>
    </location>
</feature>
<keyword evidence="2" id="KW-1133">Transmembrane helix</keyword>
<evidence type="ECO:0008006" key="4">
    <source>
        <dbReference type="Google" id="ProtNLM"/>
    </source>
</evidence>
<evidence type="ECO:0000313" key="3">
    <source>
        <dbReference type="EMBL" id="BBH92073.1"/>
    </source>
</evidence>
<name>A0A455SUH2_9CHLR</name>
<feature type="compositionally biased region" description="Basic and acidic residues" evidence="1">
    <location>
        <begin position="61"/>
        <end position="78"/>
    </location>
</feature>
<feature type="transmembrane region" description="Helical" evidence="2">
    <location>
        <begin position="236"/>
        <end position="255"/>
    </location>
</feature>
<proteinExistence type="predicted"/>
<dbReference type="EMBL" id="AP019377">
    <property type="protein sequence ID" value="BBH92073.1"/>
    <property type="molecule type" value="Genomic_DNA"/>
</dbReference>
<sequence>MNCLQCGQQIPEQLPYCPICGSAVPGTAASEERRRENRDLGPEEPGAAQAEMNSTEALSSRSEEGPSRPTPVREEAQREALLPVTVPARSPTWRERLQPLTGRIGGGIAILGNILMAIAFFLPWFLVVIVMSVSLDSCGTATVTMMGEVGPSRPIPAEGTSLIGLPDWRTLFYLLLVIVSLLLSIIILLRPRARRRIWAAVAHLAVSFLQCGNFVALSSPPSNAMKFVITQILGGFWVGLTGLIIALIGSLQMLFESLLEPRQ</sequence>